<evidence type="ECO:0000256" key="2">
    <source>
        <dbReference type="ARBA" id="ARBA00007441"/>
    </source>
</evidence>
<dbReference type="GO" id="GO:0006520">
    <property type="term" value="P:amino acid metabolic process"/>
    <property type="evidence" value="ECO:0007669"/>
    <property type="project" value="InterPro"/>
</dbReference>
<gene>
    <name evidence="8" type="ordered locus">Psta_4235</name>
</gene>
<dbReference type="STRING" id="530564.Psta_4235"/>
<dbReference type="Gene3D" id="3.40.640.10">
    <property type="entry name" value="Type I PLP-dependent aspartate aminotransferase-like (Major domain)"/>
    <property type="match status" value="1"/>
</dbReference>
<dbReference type="InterPro" id="IPR015422">
    <property type="entry name" value="PyrdxlP-dep_Trfase_small"/>
</dbReference>
<evidence type="ECO:0000259" key="7">
    <source>
        <dbReference type="Pfam" id="PF00155"/>
    </source>
</evidence>
<evidence type="ECO:0000256" key="5">
    <source>
        <dbReference type="ARBA" id="ARBA00022898"/>
    </source>
</evidence>
<keyword evidence="9" id="KW-1185">Reference proteome</keyword>
<dbReference type="Gene3D" id="3.90.1150.10">
    <property type="entry name" value="Aspartate Aminotransferase, domain 1"/>
    <property type="match status" value="1"/>
</dbReference>
<feature type="domain" description="Aminotransferase class I/classII large" evidence="7">
    <location>
        <begin position="28"/>
        <end position="360"/>
    </location>
</feature>
<evidence type="ECO:0000313" key="9">
    <source>
        <dbReference type="Proteomes" id="UP000001887"/>
    </source>
</evidence>
<dbReference type="PROSITE" id="PS00105">
    <property type="entry name" value="AA_TRANSFER_CLASS_1"/>
    <property type="match status" value="1"/>
</dbReference>
<organism evidence="8 9">
    <name type="scientific">Pirellula staleyi (strain ATCC 27377 / DSM 6068 / ICPB 4128)</name>
    <name type="common">Pirella staleyi</name>
    <dbReference type="NCBI Taxonomy" id="530564"/>
    <lineage>
        <taxon>Bacteria</taxon>
        <taxon>Pseudomonadati</taxon>
        <taxon>Planctomycetota</taxon>
        <taxon>Planctomycetia</taxon>
        <taxon>Pirellulales</taxon>
        <taxon>Pirellulaceae</taxon>
        <taxon>Pirellula</taxon>
    </lineage>
</organism>
<evidence type="ECO:0000256" key="6">
    <source>
        <dbReference type="RuleBase" id="RU000481"/>
    </source>
</evidence>
<dbReference type="OrthoDB" id="231967at2"/>
<sequence length="367" mass="40369">MSWIADRTRAFDSSGIRKVFDLAGKMKDPINLSIGQPDFDVPPEIKTACITAIEQGKNAYALTQGMPVLRDKLQASIEQEYRHADRKVFVSSGTSGGLTLAMLSIINPGDEVIVFDPYFVMYTSLTQLAGGVPVIIDTYPDFRIDLAKVKAAITPRTKMILLNSPANPTGVVATQAEVQGLAEIAAENNIVLLSDEIYRSFCYDAPFESPAKYNDKVLVIDGFSKSHAMTGWRLGFVHGPAEIIDTMIKLQQYTFVCAPQPVQWAGAVAMDVDIQPYVDAYRKKRDMITEGLQDLYELPSPGGAFYLFPKAPWGTGSEFVAKAIENSLLIIPGNIFSKRDSHFRISYAASEATIARGIEVLRKIAKQ</sequence>
<dbReference type="eggNOG" id="COG0436">
    <property type="taxonomic scope" value="Bacteria"/>
</dbReference>
<keyword evidence="5" id="KW-0663">Pyridoxal phosphate</keyword>
<dbReference type="KEGG" id="psl:Psta_4235"/>
<accession>D2R434</accession>
<dbReference type="EC" id="2.6.1.-" evidence="6"/>
<evidence type="ECO:0000256" key="1">
    <source>
        <dbReference type="ARBA" id="ARBA00001933"/>
    </source>
</evidence>
<reference evidence="8 9" key="1">
    <citation type="journal article" date="2009" name="Stand. Genomic Sci.">
        <title>Complete genome sequence of Pirellula staleyi type strain (ATCC 27377).</title>
        <authorList>
            <person name="Clum A."/>
            <person name="Tindall B.J."/>
            <person name="Sikorski J."/>
            <person name="Ivanova N."/>
            <person name="Mavrommatis K."/>
            <person name="Lucas S."/>
            <person name="Glavina del Rio T."/>
            <person name="Nolan M."/>
            <person name="Chen F."/>
            <person name="Tice H."/>
            <person name="Pitluck S."/>
            <person name="Cheng J.F."/>
            <person name="Chertkov O."/>
            <person name="Brettin T."/>
            <person name="Han C."/>
            <person name="Detter J.C."/>
            <person name="Kuske C."/>
            <person name="Bruce D."/>
            <person name="Goodwin L."/>
            <person name="Ovchinikova G."/>
            <person name="Pati A."/>
            <person name="Mikhailova N."/>
            <person name="Chen A."/>
            <person name="Palaniappan K."/>
            <person name="Land M."/>
            <person name="Hauser L."/>
            <person name="Chang Y.J."/>
            <person name="Jeffries C.D."/>
            <person name="Chain P."/>
            <person name="Rohde M."/>
            <person name="Goker M."/>
            <person name="Bristow J."/>
            <person name="Eisen J.A."/>
            <person name="Markowitz V."/>
            <person name="Hugenholtz P."/>
            <person name="Kyrpides N.C."/>
            <person name="Klenk H.P."/>
            <person name="Lapidus A."/>
        </authorList>
    </citation>
    <scope>NUCLEOTIDE SEQUENCE [LARGE SCALE GENOMIC DNA]</scope>
    <source>
        <strain evidence="9">ATCC 27377 / DSM 6068 / ICPB 4128</strain>
    </source>
</reference>
<evidence type="ECO:0000256" key="3">
    <source>
        <dbReference type="ARBA" id="ARBA00022576"/>
    </source>
</evidence>
<dbReference type="InterPro" id="IPR015424">
    <property type="entry name" value="PyrdxlP-dep_Trfase"/>
</dbReference>
<dbReference type="Pfam" id="PF00155">
    <property type="entry name" value="Aminotran_1_2"/>
    <property type="match status" value="1"/>
</dbReference>
<dbReference type="InterPro" id="IPR004839">
    <property type="entry name" value="Aminotransferase_I/II_large"/>
</dbReference>
<dbReference type="InterPro" id="IPR050596">
    <property type="entry name" value="AspAT/PAT-like"/>
</dbReference>
<dbReference type="HOGENOM" id="CLU_017584_4_3_0"/>
<dbReference type="PANTHER" id="PTHR46383">
    <property type="entry name" value="ASPARTATE AMINOTRANSFERASE"/>
    <property type="match status" value="1"/>
</dbReference>
<protein>
    <recommendedName>
        <fullName evidence="6">Aminotransferase</fullName>
        <ecNumber evidence="6">2.6.1.-</ecNumber>
    </recommendedName>
</protein>
<proteinExistence type="inferred from homology"/>
<dbReference type="GO" id="GO:0030170">
    <property type="term" value="F:pyridoxal phosphate binding"/>
    <property type="evidence" value="ECO:0007669"/>
    <property type="project" value="InterPro"/>
</dbReference>
<keyword evidence="4 6" id="KW-0808">Transferase</keyword>
<dbReference type="InterPro" id="IPR015421">
    <property type="entry name" value="PyrdxlP-dep_Trfase_major"/>
</dbReference>
<dbReference type="InterPro" id="IPR004838">
    <property type="entry name" value="NHTrfase_class1_PyrdxlP-BS"/>
</dbReference>
<comment type="similarity">
    <text evidence="2 6">Belongs to the class-I pyridoxal-phosphate-dependent aminotransferase family.</text>
</comment>
<dbReference type="EMBL" id="CP001848">
    <property type="protein sequence ID" value="ADB18883.1"/>
    <property type="molecule type" value="Genomic_DNA"/>
</dbReference>
<keyword evidence="3 6" id="KW-0032">Aminotransferase</keyword>
<dbReference type="PANTHER" id="PTHR46383:SF1">
    <property type="entry name" value="ASPARTATE AMINOTRANSFERASE"/>
    <property type="match status" value="1"/>
</dbReference>
<dbReference type="Proteomes" id="UP000001887">
    <property type="component" value="Chromosome"/>
</dbReference>
<dbReference type="CDD" id="cd00609">
    <property type="entry name" value="AAT_like"/>
    <property type="match status" value="1"/>
</dbReference>
<evidence type="ECO:0000256" key="4">
    <source>
        <dbReference type="ARBA" id="ARBA00022679"/>
    </source>
</evidence>
<dbReference type="AlphaFoldDB" id="D2R434"/>
<dbReference type="SUPFAM" id="SSF53383">
    <property type="entry name" value="PLP-dependent transferases"/>
    <property type="match status" value="1"/>
</dbReference>
<comment type="cofactor">
    <cofactor evidence="1 6">
        <name>pyridoxal 5'-phosphate</name>
        <dbReference type="ChEBI" id="CHEBI:597326"/>
    </cofactor>
</comment>
<evidence type="ECO:0000313" key="8">
    <source>
        <dbReference type="EMBL" id="ADB18883.1"/>
    </source>
</evidence>
<dbReference type="GO" id="GO:0008483">
    <property type="term" value="F:transaminase activity"/>
    <property type="evidence" value="ECO:0007669"/>
    <property type="project" value="UniProtKB-KW"/>
</dbReference>
<name>D2R434_PIRSD</name>